<dbReference type="PROSITE" id="PS01159">
    <property type="entry name" value="WW_DOMAIN_1"/>
    <property type="match status" value="1"/>
</dbReference>
<dbReference type="Proteomes" id="UP000037460">
    <property type="component" value="Unassembled WGS sequence"/>
</dbReference>
<dbReference type="Pfam" id="PF01926">
    <property type="entry name" value="MMR_HSR1"/>
    <property type="match status" value="1"/>
</dbReference>
<proteinExistence type="predicted"/>
<dbReference type="Gene3D" id="3.40.50.300">
    <property type="entry name" value="P-loop containing nucleotide triphosphate hydrolases"/>
    <property type="match status" value="1"/>
</dbReference>
<keyword evidence="2" id="KW-0433">Leucine-rich repeat</keyword>
<dbReference type="InterPro" id="IPR032675">
    <property type="entry name" value="LRR_dom_sf"/>
</dbReference>
<dbReference type="SUPFAM" id="SSF52540">
    <property type="entry name" value="P-loop containing nucleoside triphosphate hydrolases"/>
    <property type="match status" value="1"/>
</dbReference>
<evidence type="ECO:0000313" key="7">
    <source>
        <dbReference type="Proteomes" id="UP000037460"/>
    </source>
</evidence>
<name>A0A0M0J4T9_9EUKA</name>
<dbReference type="SMART" id="SM00368">
    <property type="entry name" value="LRR_RI"/>
    <property type="match status" value="3"/>
</dbReference>
<dbReference type="OrthoDB" id="2386367at2759"/>
<dbReference type="PANTHER" id="PTHR24113">
    <property type="entry name" value="RAN GTPASE-ACTIVATING PROTEIN 1"/>
    <property type="match status" value="1"/>
</dbReference>
<dbReference type="SMART" id="SM00456">
    <property type="entry name" value="WW"/>
    <property type="match status" value="1"/>
</dbReference>
<evidence type="ECO:0000256" key="1">
    <source>
        <dbReference type="ARBA" id="ARBA00022468"/>
    </source>
</evidence>
<evidence type="ECO:0000256" key="2">
    <source>
        <dbReference type="ARBA" id="ARBA00022614"/>
    </source>
</evidence>
<dbReference type="GO" id="GO:0005525">
    <property type="term" value="F:GTP binding"/>
    <property type="evidence" value="ECO:0007669"/>
    <property type="project" value="InterPro"/>
</dbReference>
<evidence type="ECO:0000256" key="3">
    <source>
        <dbReference type="ARBA" id="ARBA00022737"/>
    </source>
</evidence>
<gene>
    <name evidence="6" type="ORF">Ctob_003148</name>
</gene>
<dbReference type="GO" id="GO:0005096">
    <property type="term" value="F:GTPase activator activity"/>
    <property type="evidence" value="ECO:0007669"/>
    <property type="project" value="UniProtKB-KW"/>
</dbReference>
<dbReference type="EMBL" id="JWZX01003369">
    <property type="protein sequence ID" value="KOO21357.1"/>
    <property type="molecule type" value="Genomic_DNA"/>
</dbReference>
<dbReference type="InterPro" id="IPR001202">
    <property type="entry name" value="WW_dom"/>
</dbReference>
<feature type="region of interest" description="Disordered" evidence="4">
    <location>
        <begin position="367"/>
        <end position="409"/>
    </location>
</feature>
<comment type="caution">
    <text evidence="6">The sequence shown here is derived from an EMBL/GenBank/DDBJ whole genome shotgun (WGS) entry which is preliminary data.</text>
</comment>
<evidence type="ECO:0000313" key="6">
    <source>
        <dbReference type="EMBL" id="KOO21357.1"/>
    </source>
</evidence>
<dbReference type="GO" id="GO:0005634">
    <property type="term" value="C:nucleus"/>
    <property type="evidence" value="ECO:0007669"/>
    <property type="project" value="TreeGrafter"/>
</dbReference>
<evidence type="ECO:0000256" key="4">
    <source>
        <dbReference type="SAM" id="MobiDB-lite"/>
    </source>
</evidence>
<dbReference type="SUPFAM" id="SSF51045">
    <property type="entry name" value="WW domain"/>
    <property type="match status" value="1"/>
</dbReference>
<reference evidence="7" key="1">
    <citation type="journal article" date="2015" name="PLoS Genet.">
        <title>Genome Sequence and Transcriptome Analyses of Chrysochromulina tobin: Metabolic Tools for Enhanced Algal Fitness in the Prominent Order Prymnesiales (Haptophyceae).</title>
        <authorList>
            <person name="Hovde B.T."/>
            <person name="Deodato C.R."/>
            <person name="Hunsperger H.M."/>
            <person name="Ryken S.A."/>
            <person name="Yost W."/>
            <person name="Jha R.K."/>
            <person name="Patterson J."/>
            <person name="Monnat R.J. Jr."/>
            <person name="Barlow S.B."/>
            <person name="Starkenburg S.R."/>
            <person name="Cattolico R.A."/>
        </authorList>
    </citation>
    <scope>NUCLEOTIDE SEQUENCE</scope>
    <source>
        <strain evidence="7">CCMP291</strain>
    </source>
</reference>
<dbReference type="CDD" id="cd00201">
    <property type="entry name" value="WW"/>
    <property type="match status" value="1"/>
</dbReference>
<feature type="compositionally biased region" description="Basic and acidic residues" evidence="4">
    <location>
        <begin position="381"/>
        <end position="409"/>
    </location>
</feature>
<dbReference type="InterPro" id="IPR001611">
    <property type="entry name" value="Leu-rich_rpt"/>
</dbReference>
<dbReference type="InterPro" id="IPR006073">
    <property type="entry name" value="GTP-bd"/>
</dbReference>
<dbReference type="GO" id="GO:0006913">
    <property type="term" value="P:nucleocytoplasmic transport"/>
    <property type="evidence" value="ECO:0007669"/>
    <property type="project" value="TreeGrafter"/>
</dbReference>
<dbReference type="Gene3D" id="3.80.10.10">
    <property type="entry name" value="Ribonuclease Inhibitor"/>
    <property type="match status" value="1"/>
</dbReference>
<dbReference type="InterPro" id="IPR036020">
    <property type="entry name" value="WW_dom_sf"/>
</dbReference>
<dbReference type="PROSITE" id="PS50020">
    <property type="entry name" value="WW_DOMAIN_2"/>
    <property type="match status" value="1"/>
</dbReference>
<dbReference type="Pfam" id="PF13516">
    <property type="entry name" value="LRR_6"/>
    <property type="match status" value="2"/>
</dbReference>
<accession>A0A0M0J4T9</accession>
<keyword evidence="7" id="KW-1185">Reference proteome</keyword>
<keyword evidence="1" id="KW-0343">GTPase activation</keyword>
<evidence type="ECO:0000259" key="5">
    <source>
        <dbReference type="PROSITE" id="PS50020"/>
    </source>
</evidence>
<organism evidence="6 7">
    <name type="scientific">Chrysochromulina tobinii</name>
    <dbReference type="NCBI Taxonomy" id="1460289"/>
    <lineage>
        <taxon>Eukaryota</taxon>
        <taxon>Haptista</taxon>
        <taxon>Haptophyta</taxon>
        <taxon>Prymnesiophyceae</taxon>
        <taxon>Prymnesiales</taxon>
        <taxon>Chrysochromulinaceae</taxon>
        <taxon>Chrysochromulina</taxon>
    </lineage>
</organism>
<dbReference type="GO" id="GO:0005829">
    <property type="term" value="C:cytosol"/>
    <property type="evidence" value="ECO:0007669"/>
    <property type="project" value="TreeGrafter"/>
</dbReference>
<dbReference type="Gene3D" id="2.20.70.10">
    <property type="match status" value="1"/>
</dbReference>
<dbReference type="Pfam" id="PF00397">
    <property type="entry name" value="WW"/>
    <property type="match status" value="1"/>
</dbReference>
<dbReference type="InterPro" id="IPR027038">
    <property type="entry name" value="RanGap"/>
</dbReference>
<dbReference type="GO" id="GO:0031267">
    <property type="term" value="F:small GTPase binding"/>
    <property type="evidence" value="ECO:0007669"/>
    <property type="project" value="TreeGrafter"/>
</dbReference>
<dbReference type="AlphaFoldDB" id="A0A0M0J4T9"/>
<sequence length="727" mass="76490">MERCASLASGQVDPVIHKKLCTPGGVTLTAEESRHCLLCCVEHGQAQSRHALGKRCVVVLGNTGAGKSAFINLLHGCTFELSADDTMVVSRASAVTELMIIGHTNRSETFAPQVESAAESLGEGFAFADCPGFLDNRGFEINVANAVNVKQTISAAASVLVVVIINYHSLLADRGKGVKDLFHILSGLFGTMAHVKANAPSILLAISKAPVVHPESGRPLTADDHRRRLLDPTGLDAAARELISALNESHVILYHLLERGDATWRTRAQVLAVLRKLEPIAEPSSLFQTAIDDADKESMRGLVMALRETIEVAVGGGEYEAAADAAADALELKRLESDFVSELVDDALHHVIENGLATLRAVVAASEARDEGSGSEGSDEPDSRPKGDGGGDEKVDGGKSGKAVADDHDGARDAIATAVGEQFERARRELHNMACMLTHFACIAEVREKLMRALEEAACQLEGALKATAEEAGKRLVDAPVRELLRAVGENVVPEDAWRGHLENAATKLALHDERLLTEKAAAFWTQVDDAGMVELAGALASGSLARLVFLDANRNHIGDQGAAALAGAIAKGALANLQTLYLHSNRIGDAGAVALAQSLSSGRVGGFAAAAIAGSSAMAEICGGDPREICGDPREICGDAPPLMATLAPGWEAHEDEETGALYFFRAETGETSWEMPRGVVLAKLEKLWLYNNLMGSAGVAALTAAADAALPALKSLDLVGNQAKQ</sequence>
<dbReference type="InterPro" id="IPR027417">
    <property type="entry name" value="P-loop_NTPase"/>
</dbReference>
<feature type="non-terminal residue" evidence="6">
    <location>
        <position position="727"/>
    </location>
</feature>
<dbReference type="PANTHER" id="PTHR24113:SF12">
    <property type="entry name" value="RAN GTPASE-ACTIVATING PROTEIN 1"/>
    <property type="match status" value="1"/>
</dbReference>
<dbReference type="GO" id="GO:0048471">
    <property type="term" value="C:perinuclear region of cytoplasm"/>
    <property type="evidence" value="ECO:0007669"/>
    <property type="project" value="TreeGrafter"/>
</dbReference>
<protein>
    <recommendedName>
        <fullName evidence="5">WW domain-containing protein</fullName>
    </recommendedName>
</protein>
<keyword evidence="3" id="KW-0677">Repeat</keyword>
<dbReference type="SUPFAM" id="SSF52047">
    <property type="entry name" value="RNI-like"/>
    <property type="match status" value="1"/>
</dbReference>
<feature type="domain" description="WW" evidence="5">
    <location>
        <begin position="646"/>
        <end position="680"/>
    </location>
</feature>